<evidence type="ECO:0000256" key="10">
    <source>
        <dbReference type="ARBA" id="ARBA00023209"/>
    </source>
</evidence>
<dbReference type="EMBL" id="JACVVK020000001">
    <property type="protein sequence ID" value="KAK7508717.1"/>
    <property type="molecule type" value="Genomic_DNA"/>
</dbReference>
<dbReference type="Proteomes" id="UP001519460">
    <property type="component" value="Unassembled WGS sequence"/>
</dbReference>
<keyword evidence="17" id="KW-1185">Reference proteome</keyword>
<evidence type="ECO:0000256" key="3">
    <source>
        <dbReference type="ARBA" id="ARBA00008655"/>
    </source>
</evidence>
<keyword evidence="11" id="KW-1208">Phospholipid metabolism</keyword>
<feature type="transmembrane region" description="Helical" evidence="14">
    <location>
        <begin position="190"/>
        <end position="210"/>
    </location>
</feature>
<dbReference type="GO" id="GO:0016747">
    <property type="term" value="F:acyltransferase activity, transferring groups other than amino-acyl groups"/>
    <property type="evidence" value="ECO:0007669"/>
    <property type="project" value="UniProtKB-ARBA"/>
</dbReference>
<comment type="caution">
    <text evidence="16">The sequence shown here is derived from an EMBL/GenBank/DDBJ whole genome shotgun (WGS) entry which is preliminary data.</text>
</comment>
<evidence type="ECO:0000256" key="1">
    <source>
        <dbReference type="ARBA" id="ARBA00004370"/>
    </source>
</evidence>
<feature type="transmembrane region" description="Helical" evidence="14">
    <location>
        <begin position="167"/>
        <end position="184"/>
    </location>
</feature>
<evidence type="ECO:0000256" key="12">
    <source>
        <dbReference type="ARBA" id="ARBA00023315"/>
    </source>
</evidence>
<sequence>MALLVEQLFITLLTLFFFPVIGVLFLTIVLASLGKSLGIRRKYVALLLKIFEFVGSRLAGDLQLENGDEDEAEDETVIEQEQLENHNDNRSGGQVIKRDFQLSVSHGLTNPQWEPFKKNFELSDVCYFAKCGMESIIEDDVTKCFKGGELTSWNLLTRTNTGYQFRSARLAVLWCIGFLVRYFILLPFRLVLLAVGICWLIICTAFIGYLPSSPFKRRLNTYISLMCYRLLARSCSAVITFHNQENKTDSGIVVANHTSPIDVIMMSCDNCYAFVGQIHGGFLGVVQRAMCRATPQVFFERSESKDRLLVSRRLKEHAPKGSFEIAETIYPVAIKYDLRFSDAFWDSSKQGMLGHLFDIMTSWALVCDIWYLPPMKRRENEDAVEFAGRVKREIAKQGGLVDLDWDGQLKRTLAKEAWKQKPQEQYSNMLKVD</sequence>
<dbReference type="Pfam" id="PF01553">
    <property type="entry name" value="Acyltransferase"/>
    <property type="match status" value="1"/>
</dbReference>
<dbReference type="CDD" id="cd07991">
    <property type="entry name" value="LPLAT_LPCAT1-like"/>
    <property type="match status" value="1"/>
</dbReference>
<name>A0ABD0MBZ1_9CAEN</name>
<evidence type="ECO:0000256" key="5">
    <source>
        <dbReference type="ARBA" id="ARBA00022679"/>
    </source>
</evidence>
<evidence type="ECO:0000256" key="2">
    <source>
        <dbReference type="ARBA" id="ARBA00005189"/>
    </source>
</evidence>
<evidence type="ECO:0000313" key="17">
    <source>
        <dbReference type="Proteomes" id="UP001519460"/>
    </source>
</evidence>
<comment type="similarity">
    <text evidence="3">Belongs to the 1-acyl-sn-glycerol-3-phosphate acyltransferase family.</text>
</comment>
<gene>
    <name evidence="16" type="ORF">BaRGS_00000283</name>
</gene>
<comment type="pathway">
    <text evidence="2">Lipid metabolism.</text>
</comment>
<keyword evidence="6 14" id="KW-0812">Transmembrane</keyword>
<evidence type="ECO:0000256" key="6">
    <source>
        <dbReference type="ARBA" id="ARBA00022692"/>
    </source>
</evidence>
<dbReference type="InterPro" id="IPR045252">
    <property type="entry name" value="LPCAT1-like"/>
</dbReference>
<keyword evidence="9 14" id="KW-0472">Membrane</keyword>
<evidence type="ECO:0000259" key="15">
    <source>
        <dbReference type="SMART" id="SM00563"/>
    </source>
</evidence>
<dbReference type="PANTHER" id="PTHR23063:SF2">
    <property type="entry name" value="GLYCEROL-3-PHOSPHATE ACYLTRANSFERASE 4, ISOFORM D-RELATED"/>
    <property type="match status" value="1"/>
</dbReference>
<keyword evidence="10" id="KW-0594">Phospholipid biosynthesis</keyword>
<comment type="pathway">
    <text evidence="13">Phospholipid metabolism.</text>
</comment>
<keyword evidence="8" id="KW-0443">Lipid metabolism</keyword>
<evidence type="ECO:0000313" key="16">
    <source>
        <dbReference type="EMBL" id="KAK7508717.1"/>
    </source>
</evidence>
<dbReference type="InterPro" id="IPR002123">
    <property type="entry name" value="Plipid/glycerol_acylTrfase"/>
</dbReference>
<feature type="transmembrane region" description="Helical" evidence="14">
    <location>
        <begin position="12"/>
        <end position="33"/>
    </location>
</feature>
<comment type="subcellular location">
    <subcellularLocation>
        <location evidence="1">Membrane</location>
    </subcellularLocation>
</comment>
<dbReference type="GO" id="GO:0016020">
    <property type="term" value="C:membrane"/>
    <property type="evidence" value="ECO:0007669"/>
    <property type="project" value="UniProtKB-SubCell"/>
</dbReference>
<keyword evidence="12" id="KW-0012">Acyltransferase</keyword>
<keyword evidence="5" id="KW-0808">Transferase</keyword>
<proteinExistence type="inferred from homology"/>
<dbReference type="AlphaFoldDB" id="A0ABD0MBZ1"/>
<keyword evidence="7 14" id="KW-1133">Transmembrane helix</keyword>
<dbReference type="SMART" id="SM00563">
    <property type="entry name" value="PlsC"/>
    <property type="match status" value="1"/>
</dbReference>
<evidence type="ECO:0000256" key="8">
    <source>
        <dbReference type="ARBA" id="ARBA00023098"/>
    </source>
</evidence>
<feature type="domain" description="Phospholipid/glycerol acyltransferase" evidence="15">
    <location>
        <begin position="251"/>
        <end position="337"/>
    </location>
</feature>
<evidence type="ECO:0000256" key="14">
    <source>
        <dbReference type="SAM" id="Phobius"/>
    </source>
</evidence>
<evidence type="ECO:0000256" key="11">
    <source>
        <dbReference type="ARBA" id="ARBA00023264"/>
    </source>
</evidence>
<organism evidence="16 17">
    <name type="scientific">Batillaria attramentaria</name>
    <dbReference type="NCBI Taxonomy" id="370345"/>
    <lineage>
        <taxon>Eukaryota</taxon>
        <taxon>Metazoa</taxon>
        <taxon>Spiralia</taxon>
        <taxon>Lophotrochozoa</taxon>
        <taxon>Mollusca</taxon>
        <taxon>Gastropoda</taxon>
        <taxon>Caenogastropoda</taxon>
        <taxon>Sorbeoconcha</taxon>
        <taxon>Cerithioidea</taxon>
        <taxon>Batillariidae</taxon>
        <taxon>Batillaria</taxon>
    </lineage>
</organism>
<protein>
    <recommendedName>
        <fullName evidence="15">Phospholipid/glycerol acyltransferase domain-containing protein</fullName>
    </recommendedName>
</protein>
<keyword evidence="4" id="KW-0444">Lipid biosynthesis</keyword>
<evidence type="ECO:0000256" key="7">
    <source>
        <dbReference type="ARBA" id="ARBA00022989"/>
    </source>
</evidence>
<dbReference type="GO" id="GO:0008654">
    <property type="term" value="P:phospholipid biosynthetic process"/>
    <property type="evidence" value="ECO:0007669"/>
    <property type="project" value="UniProtKB-KW"/>
</dbReference>
<dbReference type="PANTHER" id="PTHR23063">
    <property type="entry name" value="PHOSPHOLIPID ACYLTRANSFERASE"/>
    <property type="match status" value="1"/>
</dbReference>
<evidence type="ECO:0000256" key="13">
    <source>
        <dbReference type="ARBA" id="ARBA00025707"/>
    </source>
</evidence>
<accession>A0ABD0MBZ1</accession>
<reference evidence="16 17" key="1">
    <citation type="journal article" date="2023" name="Sci. Data">
        <title>Genome assembly of the Korean intertidal mud-creeper Batillaria attramentaria.</title>
        <authorList>
            <person name="Patra A.K."/>
            <person name="Ho P.T."/>
            <person name="Jun S."/>
            <person name="Lee S.J."/>
            <person name="Kim Y."/>
            <person name="Won Y.J."/>
        </authorList>
    </citation>
    <scope>NUCLEOTIDE SEQUENCE [LARGE SCALE GENOMIC DNA]</scope>
    <source>
        <strain evidence="16">Wonlab-2016</strain>
    </source>
</reference>
<evidence type="ECO:0000256" key="9">
    <source>
        <dbReference type="ARBA" id="ARBA00023136"/>
    </source>
</evidence>
<evidence type="ECO:0000256" key="4">
    <source>
        <dbReference type="ARBA" id="ARBA00022516"/>
    </source>
</evidence>